<accession>A0ABW3ZUW0</accession>
<evidence type="ECO:0000313" key="2">
    <source>
        <dbReference type="Proteomes" id="UP001597178"/>
    </source>
</evidence>
<dbReference type="Proteomes" id="UP001597178">
    <property type="component" value="Unassembled WGS sequence"/>
</dbReference>
<protein>
    <submittedName>
        <fullName evidence="1">Uncharacterized protein</fullName>
    </submittedName>
</protein>
<dbReference type="RefSeq" id="WP_382399967.1">
    <property type="nucleotide sequence ID" value="NZ_JBHTNH010000020.1"/>
</dbReference>
<organism evidence="1 2">
    <name type="scientific">Lentibacillus salinarum</name>
    <dbReference type="NCBI Taxonomy" id="446820"/>
    <lineage>
        <taxon>Bacteria</taxon>
        <taxon>Bacillati</taxon>
        <taxon>Bacillota</taxon>
        <taxon>Bacilli</taxon>
        <taxon>Bacillales</taxon>
        <taxon>Bacillaceae</taxon>
        <taxon>Lentibacillus</taxon>
    </lineage>
</organism>
<proteinExistence type="predicted"/>
<sequence length="159" mass="18310">MKSVNPADVIQGKTFRYIEVFGDSQGLGIAENKDDVVQYYVVDTYCMNPGCKCHNVYLQFKNSEQINDERADFTISFSLRTKKYALTDITGIPEKEADEVVKEEVKNSNDMVTLLKQRYHFDYDEEPELNVSDMDFLDKENGPVKKDKIDIDADDELEV</sequence>
<gene>
    <name evidence="1" type="ORF">ACFQ4A_09705</name>
</gene>
<reference evidence="2" key="1">
    <citation type="journal article" date="2019" name="Int. J. Syst. Evol. Microbiol.">
        <title>The Global Catalogue of Microorganisms (GCM) 10K type strain sequencing project: providing services to taxonomists for standard genome sequencing and annotation.</title>
        <authorList>
            <consortium name="The Broad Institute Genomics Platform"/>
            <consortium name="The Broad Institute Genome Sequencing Center for Infectious Disease"/>
            <person name="Wu L."/>
            <person name="Ma J."/>
        </authorList>
    </citation>
    <scope>NUCLEOTIDE SEQUENCE [LARGE SCALE GENOMIC DNA]</scope>
    <source>
        <strain evidence="2">CCUG 54822</strain>
    </source>
</reference>
<keyword evidence="2" id="KW-1185">Reference proteome</keyword>
<name>A0ABW3ZUW0_9BACI</name>
<dbReference type="EMBL" id="JBHTNH010000020">
    <property type="protein sequence ID" value="MFD1361928.1"/>
    <property type="molecule type" value="Genomic_DNA"/>
</dbReference>
<comment type="caution">
    <text evidence="1">The sequence shown here is derived from an EMBL/GenBank/DDBJ whole genome shotgun (WGS) entry which is preliminary data.</text>
</comment>
<evidence type="ECO:0000313" key="1">
    <source>
        <dbReference type="EMBL" id="MFD1361928.1"/>
    </source>
</evidence>